<protein>
    <submittedName>
        <fullName evidence="1">Uncharacterized protein</fullName>
    </submittedName>
</protein>
<sequence length="39" mass="4405">MRSQNQTDAKPIVLVSHQRDSGVLRSLLLKMLGERAIEN</sequence>
<dbReference type="AlphaFoldDB" id="B0CFJ5"/>
<dbReference type="Proteomes" id="UP000000268">
    <property type="component" value="Chromosome"/>
</dbReference>
<dbReference type="EMBL" id="CP000828">
    <property type="protein sequence ID" value="ABW27014.1"/>
    <property type="molecule type" value="Genomic_DNA"/>
</dbReference>
<organism evidence="1 2">
    <name type="scientific">Acaryochloris marina (strain MBIC 11017)</name>
    <dbReference type="NCBI Taxonomy" id="329726"/>
    <lineage>
        <taxon>Bacteria</taxon>
        <taxon>Bacillati</taxon>
        <taxon>Cyanobacteriota</taxon>
        <taxon>Cyanophyceae</taxon>
        <taxon>Acaryochloridales</taxon>
        <taxon>Acaryochloridaceae</taxon>
        <taxon>Acaryochloris</taxon>
    </lineage>
</organism>
<gene>
    <name evidence="1" type="ordered locus">AM1_1999</name>
</gene>
<reference evidence="1 2" key="1">
    <citation type="journal article" date="2008" name="Proc. Natl. Acad. Sci. U.S.A.">
        <title>Niche adaptation and genome expansion in the chlorophyll d-producing cyanobacterium Acaryochloris marina.</title>
        <authorList>
            <person name="Swingley W.D."/>
            <person name="Chen M."/>
            <person name="Cheung P.C."/>
            <person name="Conrad A.L."/>
            <person name="Dejesa L.C."/>
            <person name="Hao J."/>
            <person name="Honchak B.M."/>
            <person name="Karbach L.E."/>
            <person name="Kurdoglu A."/>
            <person name="Lahiri S."/>
            <person name="Mastrian S.D."/>
            <person name="Miyashita H."/>
            <person name="Page L."/>
            <person name="Ramakrishna P."/>
            <person name="Satoh S."/>
            <person name="Sattley W.M."/>
            <person name="Shimada Y."/>
            <person name="Taylor H.L."/>
            <person name="Tomo T."/>
            <person name="Tsuchiya T."/>
            <person name="Wang Z.T."/>
            <person name="Raymond J."/>
            <person name="Mimuro M."/>
            <person name="Blankenship R.E."/>
            <person name="Touchman J.W."/>
        </authorList>
    </citation>
    <scope>NUCLEOTIDE SEQUENCE [LARGE SCALE GENOMIC DNA]</scope>
    <source>
        <strain evidence="2">MBIC 11017</strain>
    </source>
</reference>
<dbReference type="HOGENOM" id="CLU_3302971_0_0_3"/>
<evidence type="ECO:0000313" key="1">
    <source>
        <dbReference type="EMBL" id="ABW27014.1"/>
    </source>
</evidence>
<dbReference type="KEGG" id="amr:AM1_1999"/>
<dbReference type="STRING" id="329726.AM1_1999"/>
<proteinExistence type="predicted"/>
<name>B0CFJ5_ACAM1</name>
<keyword evidence="2" id="KW-1185">Reference proteome</keyword>
<accession>B0CFJ5</accession>
<evidence type="ECO:0000313" key="2">
    <source>
        <dbReference type="Proteomes" id="UP000000268"/>
    </source>
</evidence>